<keyword evidence="1" id="KW-0812">Transmembrane</keyword>
<reference evidence="2 3" key="1">
    <citation type="submission" date="2020-04" db="EMBL/GenBank/DDBJ databases">
        <authorList>
            <person name="Laetsch R D."/>
            <person name="Stevens L."/>
            <person name="Kumar S."/>
            <person name="Blaxter L. M."/>
        </authorList>
    </citation>
    <scope>NUCLEOTIDE SEQUENCE [LARGE SCALE GENOMIC DNA]</scope>
</reference>
<sequence length="351" mass="40448">MSAHTFTVNSTDYVAACYSNGFQVPKNSKENRNLKYGHVEDDNVDIAYLNFPLLRASCLFTIISLTSFFAAIYAAFRTDYKPFTDEELLDNSLIIFYGSKPFRCRTHLKFPKDGLPSILNLFELNVWANVIFRLSACLTVAVRVFHVFILKKLVINTWSNYPNPVLRWFCDLMPMLSFIESTAMALFSIITMHNDFKDVNHFAKSVFAVSGTVNMFLIAVLSFMATVNSPKILNAITVIIRLACAFVFAYTAPQYFEFHIGWTKECLCHSYIPRDFAFLEYSLIFAYLIFYLTCLDDLKHLQFICYPRTSSGECEPLDPANFEVGAKYEHCRAYEFNQRRINAISDNIQRM</sequence>
<feature type="transmembrane region" description="Helical" evidence="1">
    <location>
        <begin position="276"/>
        <end position="294"/>
    </location>
</feature>
<dbReference type="OrthoDB" id="68581at2759"/>
<dbReference type="GO" id="GO:0000139">
    <property type="term" value="C:Golgi membrane"/>
    <property type="evidence" value="ECO:0007669"/>
    <property type="project" value="InterPro"/>
</dbReference>
<name>A0A8S1E7K9_9PELO</name>
<feature type="transmembrane region" description="Helical" evidence="1">
    <location>
        <begin position="126"/>
        <end position="148"/>
    </location>
</feature>
<dbReference type="GO" id="GO:0006506">
    <property type="term" value="P:GPI anchor biosynthetic process"/>
    <property type="evidence" value="ECO:0007669"/>
    <property type="project" value="TreeGrafter"/>
</dbReference>
<feature type="transmembrane region" description="Helical" evidence="1">
    <location>
        <begin position="168"/>
        <end position="190"/>
    </location>
</feature>
<comment type="caution">
    <text evidence="2">The sequence shown here is derived from an EMBL/GenBank/DDBJ whole genome shotgun (WGS) entry which is preliminary data.</text>
</comment>
<feature type="transmembrane region" description="Helical" evidence="1">
    <location>
        <begin position="53"/>
        <end position="76"/>
    </location>
</feature>
<feature type="transmembrane region" description="Helical" evidence="1">
    <location>
        <begin position="202"/>
        <end position="225"/>
    </location>
</feature>
<dbReference type="Proteomes" id="UP000494206">
    <property type="component" value="Unassembled WGS sequence"/>
</dbReference>
<evidence type="ECO:0000313" key="2">
    <source>
        <dbReference type="EMBL" id="CAB3397511.1"/>
    </source>
</evidence>
<dbReference type="AlphaFoldDB" id="A0A8S1E7K9"/>
<keyword evidence="1" id="KW-1133">Transmembrane helix</keyword>
<keyword evidence="3" id="KW-1185">Reference proteome</keyword>
<evidence type="ECO:0000256" key="1">
    <source>
        <dbReference type="SAM" id="Phobius"/>
    </source>
</evidence>
<accession>A0A8S1E7K9</accession>
<dbReference type="InterPro" id="IPR039545">
    <property type="entry name" value="PGAP2"/>
</dbReference>
<organism evidence="2 3">
    <name type="scientific">Caenorhabditis bovis</name>
    <dbReference type="NCBI Taxonomy" id="2654633"/>
    <lineage>
        <taxon>Eukaryota</taxon>
        <taxon>Metazoa</taxon>
        <taxon>Ecdysozoa</taxon>
        <taxon>Nematoda</taxon>
        <taxon>Chromadorea</taxon>
        <taxon>Rhabditida</taxon>
        <taxon>Rhabditina</taxon>
        <taxon>Rhabditomorpha</taxon>
        <taxon>Rhabditoidea</taxon>
        <taxon>Rhabditidae</taxon>
        <taxon>Peloderinae</taxon>
        <taxon>Caenorhabditis</taxon>
    </lineage>
</organism>
<proteinExistence type="predicted"/>
<evidence type="ECO:0000313" key="3">
    <source>
        <dbReference type="Proteomes" id="UP000494206"/>
    </source>
</evidence>
<keyword evidence="1" id="KW-0472">Membrane</keyword>
<protein>
    <submittedName>
        <fullName evidence="2">Uncharacterized protein</fullName>
    </submittedName>
</protein>
<dbReference type="PANTHER" id="PTHR12892">
    <property type="entry name" value="FGF RECEPTOR ACTIVATING PROTEIN 1"/>
    <property type="match status" value="1"/>
</dbReference>
<gene>
    <name evidence="2" type="ORF">CBOVIS_LOCUS908</name>
</gene>
<dbReference type="EMBL" id="CADEPM010000001">
    <property type="protein sequence ID" value="CAB3397511.1"/>
    <property type="molecule type" value="Genomic_DNA"/>
</dbReference>
<dbReference type="GO" id="GO:0005789">
    <property type="term" value="C:endoplasmic reticulum membrane"/>
    <property type="evidence" value="ECO:0007669"/>
    <property type="project" value="TreeGrafter"/>
</dbReference>
<dbReference type="PANTHER" id="PTHR12892:SF20">
    <property type="entry name" value="TRANSMEMBRANE PROTEIN"/>
    <property type="match status" value="1"/>
</dbReference>
<feature type="transmembrane region" description="Helical" evidence="1">
    <location>
        <begin position="232"/>
        <end position="256"/>
    </location>
</feature>